<protein>
    <submittedName>
        <fullName evidence="1">Uncharacterized protein</fullName>
    </submittedName>
</protein>
<dbReference type="AlphaFoldDB" id="A0AAV0WJS6"/>
<dbReference type="PANTHER" id="PTHR10773:SF19">
    <property type="match status" value="1"/>
</dbReference>
<keyword evidence="2" id="KW-1185">Reference proteome</keyword>
<comment type="caution">
    <text evidence="1">The sequence shown here is derived from an EMBL/GenBank/DDBJ whole genome shotgun (WGS) entry which is preliminary data.</text>
</comment>
<dbReference type="PANTHER" id="PTHR10773">
    <property type="entry name" value="DNA-DIRECTED RNA POLYMERASES I, II, AND III SUBUNIT RPABC2"/>
    <property type="match status" value="1"/>
</dbReference>
<dbReference type="Proteomes" id="UP001160148">
    <property type="component" value="Unassembled WGS sequence"/>
</dbReference>
<proteinExistence type="predicted"/>
<sequence length="594" mass="69411">MDKRKKLGLDYENRKGKKMSKKLFSCLNGMCCKQKCNVVCSEETQKQIFKDFYLLGNSVAQDQVIMDGIQIMDKKRATKIFRREEPEKTHNRQITVKYYLNLNGNRQEICKKMFQNTYGISRGKVDVMILKKMSSATGISSTTGKGAHKPHNFNIDIRTRILNHIKSFPLQESHYARKRTSRLYLSSSLNISKMYDLYKDYCHQHGFKDESSYWLYRTVFSETGLKFKLPYVDTCKTCDEFKIKSKHVFDEELQILNQKNQDHINMVELAYNSKKEDKVLLTTTPSLKVIVFDLQQCLPTPDLKTNIVFYKRQLWTYNETIRDLSKNESYCYMWHEAIAGRGSIEVASILYKFIQGKIDNNITHLITYSDTCSGQNRNINVALMFMFALQNHPSLQIVDQKFLVPGHTHLECDSDHSRIERCKKQSESTISIPNDWYNFVRNVRGKIPLKVIEMEQIDFKSFSSLLSGPLVKRALDTDKEKINWLKMTWIRYDKTFGIIQFKYTLNKEAPFRILDLRKGAIRTRNRAELTSGVSNIRLPQTYNGPLSIYSEKKKDLISLLPLLDPIYHQFYKDLKTNTRAAMIQQSDEESSSED</sequence>
<accession>A0AAV0WJS6</accession>
<organism evidence="1 2">
    <name type="scientific">Macrosiphum euphorbiae</name>
    <name type="common">potato aphid</name>
    <dbReference type="NCBI Taxonomy" id="13131"/>
    <lineage>
        <taxon>Eukaryota</taxon>
        <taxon>Metazoa</taxon>
        <taxon>Ecdysozoa</taxon>
        <taxon>Arthropoda</taxon>
        <taxon>Hexapoda</taxon>
        <taxon>Insecta</taxon>
        <taxon>Pterygota</taxon>
        <taxon>Neoptera</taxon>
        <taxon>Paraneoptera</taxon>
        <taxon>Hemiptera</taxon>
        <taxon>Sternorrhyncha</taxon>
        <taxon>Aphidomorpha</taxon>
        <taxon>Aphidoidea</taxon>
        <taxon>Aphididae</taxon>
        <taxon>Macrosiphini</taxon>
        <taxon>Macrosiphum</taxon>
    </lineage>
</organism>
<reference evidence="1 2" key="1">
    <citation type="submission" date="2023-01" db="EMBL/GenBank/DDBJ databases">
        <authorList>
            <person name="Whitehead M."/>
        </authorList>
    </citation>
    <scope>NUCLEOTIDE SEQUENCE [LARGE SCALE GENOMIC DNA]</scope>
</reference>
<name>A0AAV0WJS6_9HEMI</name>
<evidence type="ECO:0000313" key="1">
    <source>
        <dbReference type="EMBL" id="CAI6356224.1"/>
    </source>
</evidence>
<evidence type="ECO:0000313" key="2">
    <source>
        <dbReference type="Proteomes" id="UP001160148"/>
    </source>
</evidence>
<dbReference type="EMBL" id="CARXXK010000002">
    <property type="protein sequence ID" value="CAI6356224.1"/>
    <property type="molecule type" value="Genomic_DNA"/>
</dbReference>
<gene>
    <name evidence="1" type="ORF">MEUPH1_LOCUS11978</name>
</gene>